<dbReference type="InterPro" id="IPR046960">
    <property type="entry name" value="PPR_At4g14850-like_plant"/>
</dbReference>
<dbReference type="FunFam" id="1.25.40.10:FF:001976">
    <property type="entry name" value="Pentatricopeptide repeat-containing protein, chloroplastic isoform A"/>
    <property type="match status" value="1"/>
</dbReference>
<dbReference type="Pfam" id="PF20431">
    <property type="entry name" value="E_motif"/>
    <property type="match status" value="1"/>
</dbReference>
<name>A0AA39ALQ3_VITRO</name>
<proteinExistence type="inferred from homology"/>
<keyword evidence="2" id="KW-0677">Repeat</keyword>
<dbReference type="Pfam" id="PF14432">
    <property type="entry name" value="DYW_deaminase"/>
    <property type="match status" value="1"/>
</dbReference>
<dbReference type="GO" id="GO:0003723">
    <property type="term" value="F:RNA binding"/>
    <property type="evidence" value="ECO:0007669"/>
    <property type="project" value="InterPro"/>
</dbReference>
<evidence type="ECO:0000256" key="3">
    <source>
        <dbReference type="PROSITE-ProRule" id="PRU00708"/>
    </source>
</evidence>
<dbReference type="PANTHER" id="PTHR47926">
    <property type="entry name" value="PENTATRICOPEPTIDE REPEAT-CONTAINING PROTEIN"/>
    <property type="match status" value="1"/>
</dbReference>
<feature type="repeat" description="PPR" evidence="3">
    <location>
        <begin position="253"/>
        <end position="287"/>
    </location>
</feature>
<feature type="repeat" description="PPR" evidence="3">
    <location>
        <begin position="152"/>
        <end position="186"/>
    </location>
</feature>
<dbReference type="PROSITE" id="PS51375">
    <property type="entry name" value="PPR"/>
    <property type="match status" value="4"/>
</dbReference>
<feature type="repeat" description="PPR" evidence="3">
    <location>
        <begin position="455"/>
        <end position="489"/>
    </location>
</feature>
<evidence type="ECO:0000256" key="4">
    <source>
        <dbReference type="SAM" id="MobiDB-lite"/>
    </source>
</evidence>
<dbReference type="InterPro" id="IPR002885">
    <property type="entry name" value="PPR_rpt"/>
</dbReference>
<gene>
    <name evidence="6" type="ORF">PVL29_001457</name>
</gene>
<feature type="domain" description="DYW" evidence="5">
    <location>
        <begin position="688"/>
        <end position="763"/>
    </location>
</feature>
<feature type="compositionally biased region" description="Polar residues" evidence="4">
    <location>
        <begin position="16"/>
        <end position="28"/>
    </location>
</feature>
<feature type="region of interest" description="Disordered" evidence="4">
    <location>
        <begin position="1"/>
        <end position="28"/>
    </location>
</feature>
<dbReference type="GO" id="GO:0009451">
    <property type="term" value="P:RNA modification"/>
    <property type="evidence" value="ECO:0007669"/>
    <property type="project" value="InterPro"/>
</dbReference>
<comment type="similarity">
    <text evidence="1">Belongs to the PPR family. PCMP-H subfamily.</text>
</comment>
<evidence type="ECO:0000256" key="1">
    <source>
        <dbReference type="ARBA" id="ARBA00006643"/>
    </source>
</evidence>
<evidence type="ECO:0000259" key="5">
    <source>
        <dbReference type="Pfam" id="PF14432"/>
    </source>
</evidence>
<dbReference type="GO" id="GO:0008270">
    <property type="term" value="F:zinc ion binding"/>
    <property type="evidence" value="ECO:0007669"/>
    <property type="project" value="InterPro"/>
</dbReference>
<dbReference type="NCBIfam" id="TIGR00756">
    <property type="entry name" value="PPR"/>
    <property type="match status" value="5"/>
</dbReference>
<dbReference type="AlphaFoldDB" id="A0AA39ALQ3"/>
<dbReference type="InterPro" id="IPR011990">
    <property type="entry name" value="TPR-like_helical_dom_sf"/>
</dbReference>
<dbReference type="InterPro" id="IPR032867">
    <property type="entry name" value="DYW_dom"/>
</dbReference>
<sequence>MAGLPLPPPNPPPLSTRDQTSTSSSANFAQIPSWVSLKRSSSTIRTEKTQQGKLENLHLVSLSKQGKLKEAHDFLKEMDEADVSVTPHSYQCLFEACGKLRSLADGRLIHDRLRRTVKNPSGSIENCLLRMYCDCGSFIDAQRVFDEMLMKNLVSWVIVISAYAQDGELEKAIRLFSDMQASGIRPNSAVYMSLLQSCLGPSFLDLGKQIHSHVIRAQLNANITVETAICNMYVRCGWLEGAKLFFDGMDAQNAVTWTGLMVGYTQAKKLEVALELFARMAMEGVELDEFVFSIVLKVCCGLEDWDMGRQIHSHIVKLGFESEVAVGTPLVDFYVKCGDIESAYRSFGRISEPNDVSWSALISGFSQSGRLEDCIKIFTSLRSKGVVLNSFIYTSVFQACAAQANLNMGSQAHGDAIKRGLVSYLYGASAMVTMYSKCGILDYARRAFESIDEPDAVAWTAIISGYAYHGNAAEALGFFKRMQSYGVRPNAVTFIAVLTACSHSGLVAEAKQYLGSMSGDYGVKPTIDHYDCMIDTYSRAGLLQEALELINSMPLEPDAMSWKSLLGGCWAHCDLKLGKIAADNLFRLDPGDTAGYILLFNLYSAFGKWEEAAHVRKLMAERELKKEISCSWISVKGQVHRFVVGDRHHPQTEAIYSKLEEFKCSAVVDSPVRLLTEEDDVSCSLPARKEQLLDHSEKLAIAFGLISTEGNTPILVFKNLRACRDCHEFGKQVSMVTGRQIVVRDSTRFHHFKSGKCSCNDYW</sequence>
<dbReference type="EMBL" id="JARBHA010000001">
    <property type="protein sequence ID" value="KAJ9709986.1"/>
    <property type="molecule type" value="Genomic_DNA"/>
</dbReference>
<dbReference type="Pfam" id="PF13041">
    <property type="entry name" value="PPR_2"/>
    <property type="match status" value="4"/>
</dbReference>
<dbReference type="FunFam" id="1.25.40.10:FF:000309">
    <property type="entry name" value="Pentatricopeptide repeat-containing protein, chloroplastic"/>
    <property type="match status" value="1"/>
</dbReference>
<dbReference type="Proteomes" id="UP001168098">
    <property type="component" value="Unassembled WGS sequence"/>
</dbReference>
<comment type="caution">
    <text evidence="6">The sequence shown here is derived from an EMBL/GenBank/DDBJ whole genome shotgun (WGS) entry which is preliminary data.</text>
</comment>
<evidence type="ECO:0000313" key="6">
    <source>
        <dbReference type="EMBL" id="KAJ9709986.1"/>
    </source>
</evidence>
<dbReference type="FunFam" id="1.25.40.10:FF:000380">
    <property type="entry name" value="Pentatricopeptide repeat-containing protein, chloroplastic"/>
    <property type="match status" value="1"/>
</dbReference>
<dbReference type="Gene3D" id="1.25.40.10">
    <property type="entry name" value="Tetratricopeptide repeat domain"/>
    <property type="match status" value="4"/>
</dbReference>
<dbReference type="FunFam" id="1.25.40.10:FF:001366">
    <property type="entry name" value="Pentatricopeptide repeat-containing protein"/>
    <property type="match status" value="1"/>
</dbReference>
<accession>A0AA39ALQ3</accession>
<feature type="repeat" description="PPR" evidence="3">
    <location>
        <begin position="354"/>
        <end position="388"/>
    </location>
</feature>
<protein>
    <recommendedName>
        <fullName evidence="5">DYW domain-containing protein</fullName>
    </recommendedName>
</protein>
<evidence type="ECO:0000313" key="7">
    <source>
        <dbReference type="Proteomes" id="UP001168098"/>
    </source>
</evidence>
<feature type="compositionally biased region" description="Pro residues" evidence="4">
    <location>
        <begin position="1"/>
        <end position="14"/>
    </location>
</feature>
<reference evidence="6 7" key="1">
    <citation type="journal article" date="2023" name="BMC Biotechnol.">
        <title>Vitis rotundifolia cv Carlos genome sequencing.</title>
        <authorList>
            <person name="Huff M."/>
            <person name="Hulse-Kemp A."/>
            <person name="Scheffler B."/>
            <person name="Youngblood R."/>
            <person name="Simpson S."/>
            <person name="Babiker E."/>
            <person name="Staton M."/>
        </authorList>
    </citation>
    <scope>NUCLEOTIDE SEQUENCE [LARGE SCALE GENOMIC DNA]</scope>
    <source>
        <tissue evidence="6">Leaf</tissue>
    </source>
</reference>
<dbReference type="InterPro" id="IPR046848">
    <property type="entry name" value="E_motif"/>
</dbReference>
<organism evidence="6 7">
    <name type="scientific">Vitis rotundifolia</name>
    <name type="common">Muscadine grape</name>
    <dbReference type="NCBI Taxonomy" id="103349"/>
    <lineage>
        <taxon>Eukaryota</taxon>
        <taxon>Viridiplantae</taxon>
        <taxon>Streptophyta</taxon>
        <taxon>Embryophyta</taxon>
        <taxon>Tracheophyta</taxon>
        <taxon>Spermatophyta</taxon>
        <taxon>Magnoliopsida</taxon>
        <taxon>eudicotyledons</taxon>
        <taxon>Gunneridae</taxon>
        <taxon>Pentapetalae</taxon>
        <taxon>rosids</taxon>
        <taxon>Vitales</taxon>
        <taxon>Vitaceae</taxon>
        <taxon>Viteae</taxon>
        <taxon>Vitis</taxon>
    </lineage>
</organism>
<dbReference type="Pfam" id="PF01535">
    <property type="entry name" value="PPR"/>
    <property type="match status" value="2"/>
</dbReference>
<dbReference type="PANTHER" id="PTHR47926:SF378">
    <property type="entry name" value="PENTATRICOPEPTIDE REPEAT (PPR) SUPERFAMILY PROTEIN"/>
    <property type="match status" value="1"/>
</dbReference>
<evidence type="ECO:0000256" key="2">
    <source>
        <dbReference type="ARBA" id="ARBA00022737"/>
    </source>
</evidence>
<keyword evidence="7" id="KW-1185">Reference proteome</keyword>